<dbReference type="AlphaFoldDB" id="A0A6G1CPB6"/>
<accession>A0A6G1CPB6</accession>
<name>A0A6G1CPB6_9ORYZ</name>
<protein>
    <submittedName>
        <fullName evidence="1">Uncharacterized protein</fullName>
    </submittedName>
</protein>
<reference evidence="1 2" key="1">
    <citation type="submission" date="2019-11" db="EMBL/GenBank/DDBJ databases">
        <title>Whole genome sequence of Oryza granulata.</title>
        <authorList>
            <person name="Li W."/>
        </authorList>
    </citation>
    <scope>NUCLEOTIDE SEQUENCE [LARGE SCALE GENOMIC DNA]</scope>
    <source>
        <strain evidence="2">cv. Menghai</strain>
        <tissue evidence="1">Leaf</tissue>
    </source>
</reference>
<sequence>MLPTKNRYAGQRIPCRPSLLATTYGLHTSCTIVVDSNVVISTTATATTTAGPVSMIAMGTNAPN</sequence>
<proteinExistence type="predicted"/>
<keyword evidence="2" id="KW-1185">Reference proteome</keyword>
<comment type="caution">
    <text evidence="1">The sequence shown here is derived from an EMBL/GenBank/DDBJ whole genome shotgun (WGS) entry which is preliminary data.</text>
</comment>
<gene>
    <name evidence="1" type="ORF">E2562_011832</name>
</gene>
<dbReference type="EMBL" id="SPHZ02000008">
    <property type="protein sequence ID" value="KAF0902006.1"/>
    <property type="molecule type" value="Genomic_DNA"/>
</dbReference>
<organism evidence="1 2">
    <name type="scientific">Oryza meyeriana var. granulata</name>
    <dbReference type="NCBI Taxonomy" id="110450"/>
    <lineage>
        <taxon>Eukaryota</taxon>
        <taxon>Viridiplantae</taxon>
        <taxon>Streptophyta</taxon>
        <taxon>Embryophyta</taxon>
        <taxon>Tracheophyta</taxon>
        <taxon>Spermatophyta</taxon>
        <taxon>Magnoliopsida</taxon>
        <taxon>Liliopsida</taxon>
        <taxon>Poales</taxon>
        <taxon>Poaceae</taxon>
        <taxon>BOP clade</taxon>
        <taxon>Oryzoideae</taxon>
        <taxon>Oryzeae</taxon>
        <taxon>Oryzinae</taxon>
        <taxon>Oryza</taxon>
        <taxon>Oryza meyeriana</taxon>
    </lineage>
</organism>
<evidence type="ECO:0000313" key="2">
    <source>
        <dbReference type="Proteomes" id="UP000479710"/>
    </source>
</evidence>
<dbReference type="Proteomes" id="UP000479710">
    <property type="component" value="Unassembled WGS sequence"/>
</dbReference>
<evidence type="ECO:0000313" key="1">
    <source>
        <dbReference type="EMBL" id="KAF0902006.1"/>
    </source>
</evidence>